<proteinExistence type="predicted"/>
<evidence type="ECO:0000313" key="1">
    <source>
        <dbReference type="EMBL" id="RAS69687.1"/>
    </source>
</evidence>
<name>A0A2J8GY35_VIBDI</name>
<organism evidence="1 2">
    <name type="scientific">Vibrio diazotrophicus</name>
    <dbReference type="NCBI Taxonomy" id="685"/>
    <lineage>
        <taxon>Bacteria</taxon>
        <taxon>Pseudomonadati</taxon>
        <taxon>Pseudomonadota</taxon>
        <taxon>Gammaproteobacteria</taxon>
        <taxon>Vibrionales</taxon>
        <taxon>Vibrionaceae</taxon>
        <taxon>Vibrio</taxon>
    </lineage>
</organism>
<gene>
    <name evidence="1" type="ORF">DET48_101262</name>
</gene>
<evidence type="ECO:0000313" key="2">
    <source>
        <dbReference type="Proteomes" id="UP000248729"/>
    </source>
</evidence>
<dbReference type="RefSeq" id="WP_042479645.1">
    <property type="nucleotide sequence ID" value="NZ_CBCRWT010000004.1"/>
</dbReference>
<dbReference type="AlphaFoldDB" id="A0A2J8GY35"/>
<sequence length="74" mass="8455">MNRFLITVLTLITGFFALTLSLLLVIPLTIAALITGKKLQNQLHRRPFYQAQNNQTYGNTIDGEFEEVNTHSKY</sequence>
<comment type="caution">
    <text evidence="1">The sequence shown here is derived from an EMBL/GenBank/DDBJ whole genome shotgun (WGS) entry which is preliminary data.</text>
</comment>
<accession>A0A2J8GY35</accession>
<protein>
    <submittedName>
        <fullName evidence="1">Uncharacterized protein</fullName>
    </submittedName>
</protein>
<reference evidence="1 2" key="1">
    <citation type="submission" date="2018-06" db="EMBL/GenBank/DDBJ databases">
        <title>Freshwater and sediment microbial communities from various areas in North America, analyzing microbe dynamics in response to fracking.</title>
        <authorList>
            <person name="Lamendella R."/>
        </authorList>
    </citation>
    <scope>NUCLEOTIDE SEQUENCE [LARGE SCALE GENOMIC DNA]</scope>
    <source>
        <strain evidence="1 2">99A</strain>
    </source>
</reference>
<dbReference type="EMBL" id="QLTR01000001">
    <property type="protein sequence ID" value="RAS69687.1"/>
    <property type="molecule type" value="Genomic_DNA"/>
</dbReference>
<dbReference type="Proteomes" id="UP000248729">
    <property type="component" value="Unassembled WGS sequence"/>
</dbReference>
<dbReference type="GeneID" id="94027473"/>